<name>A0A1G5FJ24_9FLAO</name>
<keyword evidence="4" id="KW-1185">Reference proteome</keyword>
<dbReference type="OrthoDB" id="9803907at2"/>
<dbReference type="InterPro" id="IPR013815">
    <property type="entry name" value="ATP_grasp_subdomain_1"/>
</dbReference>
<evidence type="ECO:0000313" key="3">
    <source>
        <dbReference type="EMBL" id="SCY39279.1"/>
    </source>
</evidence>
<evidence type="ECO:0000256" key="1">
    <source>
        <dbReference type="PROSITE-ProRule" id="PRU00409"/>
    </source>
</evidence>
<sequence length="322" mass="37798">MNILITSAGRRVSLVRFFKQELRQVFPDGKVIASDAHPELSSACMVADDFFRVPRVSEPGYIQDLLRLAREYDIKLIVPTIDTELLILSESIDLFRMNGIEVVISDFEIVKIFRDKRKTHDFFAGYGIQTAREFDKQDYTLPLYLKPIDGSRSVDNFIIKEASQLTDYHFSNDKLMFLEYLDHKQHVEYTIDLYYDRNSELKCFIPRKRIEVRDGEVNKAVTKKTKFIHEIWKKMSYIAGFRGCITFQVFVNKESDHIYGIEINPRFGGGYPLSYLAGGNFPKWIIQEYLLGERHIPVFEGWEENLMMLRYDDEVLVHNYSH</sequence>
<dbReference type="Proteomes" id="UP000199354">
    <property type="component" value="Unassembled WGS sequence"/>
</dbReference>
<dbReference type="InterPro" id="IPR048764">
    <property type="entry name" value="PylC_N"/>
</dbReference>
<keyword evidence="1" id="KW-0547">Nucleotide-binding</keyword>
<dbReference type="GO" id="GO:0005524">
    <property type="term" value="F:ATP binding"/>
    <property type="evidence" value="ECO:0007669"/>
    <property type="project" value="UniProtKB-UniRule"/>
</dbReference>
<protein>
    <submittedName>
        <fullName evidence="3">Carbamoyl-phosphate synthase large subunit</fullName>
    </submittedName>
</protein>
<dbReference type="Gene3D" id="3.40.50.20">
    <property type="match status" value="1"/>
</dbReference>
<dbReference type="SUPFAM" id="SSF56059">
    <property type="entry name" value="Glutathione synthetase ATP-binding domain-like"/>
    <property type="match status" value="1"/>
</dbReference>
<organism evidence="3 4">
    <name type="scientific">Flavobacterium caeni</name>
    <dbReference type="NCBI Taxonomy" id="490189"/>
    <lineage>
        <taxon>Bacteria</taxon>
        <taxon>Pseudomonadati</taxon>
        <taxon>Bacteroidota</taxon>
        <taxon>Flavobacteriia</taxon>
        <taxon>Flavobacteriales</taxon>
        <taxon>Flavobacteriaceae</taxon>
        <taxon>Flavobacterium</taxon>
    </lineage>
</organism>
<dbReference type="InterPro" id="IPR011761">
    <property type="entry name" value="ATP-grasp"/>
</dbReference>
<dbReference type="Pfam" id="PF15632">
    <property type="entry name" value="ATPgrasp_Ter"/>
    <property type="match status" value="1"/>
</dbReference>
<reference evidence="3 4" key="1">
    <citation type="submission" date="2016-10" db="EMBL/GenBank/DDBJ databases">
        <authorList>
            <person name="de Groot N.N."/>
        </authorList>
    </citation>
    <scope>NUCLEOTIDE SEQUENCE [LARGE SCALE GENOMIC DNA]</scope>
    <source>
        <strain evidence="3 4">CGMCC 1.7031</strain>
    </source>
</reference>
<evidence type="ECO:0000259" key="2">
    <source>
        <dbReference type="PROSITE" id="PS50975"/>
    </source>
</evidence>
<keyword evidence="1" id="KW-0067">ATP-binding</keyword>
<dbReference type="Gene3D" id="3.30.470.20">
    <property type="entry name" value="ATP-grasp fold, B domain"/>
    <property type="match status" value="1"/>
</dbReference>
<dbReference type="Pfam" id="PF21360">
    <property type="entry name" value="PylC-like_N"/>
    <property type="match status" value="1"/>
</dbReference>
<dbReference type="STRING" id="490189.SAMN02927903_01308"/>
<dbReference type="GO" id="GO:0046872">
    <property type="term" value="F:metal ion binding"/>
    <property type="evidence" value="ECO:0007669"/>
    <property type="project" value="InterPro"/>
</dbReference>
<dbReference type="EMBL" id="FMVF01000005">
    <property type="protein sequence ID" value="SCY39279.1"/>
    <property type="molecule type" value="Genomic_DNA"/>
</dbReference>
<dbReference type="PROSITE" id="PS50975">
    <property type="entry name" value="ATP_GRASP"/>
    <property type="match status" value="1"/>
</dbReference>
<dbReference type="RefSeq" id="WP_091141496.1">
    <property type="nucleotide sequence ID" value="NZ_FMVF01000005.1"/>
</dbReference>
<evidence type="ECO:0000313" key="4">
    <source>
        <dbReference type="Proteomes" id="UP000199354"/>
    </source>
</evidence>
<dbReference type="AlphaFoldDB" id="A0A1G5FJ24"/>
<accession>A0A1G5FJ24</accession>
<proteinExistence type="predicted"/>
<feature type="domain" description="ATP-grasp" evidence="2">
    <location>
        <begin position="109"/>
        <end position="290"/>
    </location>
</feature>
<dbReference type="Gene3D" id="3.30.1490.20">
    <property type="entry name" value="ATP-grasp fold, A domain"/>
    <property type="match status" value="1"/>
</dbReference>
<gene>
    <name evidence="3" type="ORF">SAMN02927903_01308</name>
</gene>